<evidence type="ECO:0000256" key="1">
    <source>
        <dbReference type="ARBA" id="ARBA00022603"/>
    </source>
</evidence>
<dbReference type="CDD" id="cd02440">
    <property type="entry name" value="AdoMet_MTases"/>
    <property type="match status" value="1"/>
</dbReference>
<feature type="domain" description="Methyltransferase small" evidence="3">
    <location>
        <begin position="40"/>
        <end position="127"/>
    </location>
</feature>
<evidence type="ECO:0000256" key="2">
    <source>
        <dbReference type="ARBA" id="ARBA00022691"/>
    </source>
</evidence>
<evidence type="ECO:0000313" key="5">
    <source>
        <dbReference type="Proteomes" id="UP000076400"/>
    </source>
</evidence>
<keyword evidence="5" id="KW-1185">Reference proteome</keyword>
<dbReference type="InterPro" id="IPR029063">
    <property type="entry name" value="SAM-dependent_MTases_sf"/>
</dbReference>
<keyword evidence="4" id="KW-0808">Transferase</keyword>
<protein>
    <submittedName>
        <fullName evidence="4">Methyltransferase</fullName>
    </submittedName>
</protein>
<dbReference type="InterPro" id="IPR050210">
    <property type="entry name" value="tRNA_Adenine-N(6)_MTase"/>
</dbReference>
<sequence>MPAKTCRMPDSATTEDALLGGRIRLRQPAQGYRAAIDPVLLAAAVPVRPGERVIEAGCGVGAAALCLLARVGQASVLGVEIQPSLAALARENAVLNGVADRFSALEGDIAGLGLEPAAHVMMNPPFLPAGRGTPPPDASKAAAHLEGEADLALWVGFAARHLAHRGSLTVIHRADRLGDLLAALARHRLGSPVVLPLWPGKGKPAKRVLVQTRKGGRAPLILLAGLTLHAPEAGFTAEADAILRDAAPLPLA</sequence>
<dbReference type="STRING" id="580166.AUP43_11960"/>
<reference evidence="4 5" key="1">
    <citation type="submission" date="2015-12" db="EMBL/GenBank/DDBJ databases">
        <title>Genome sequence of Oceanibaculum pacificum MCCC 1A02656.</title>
        <authorList>
            <person name="Lu L."/>
            <person name="Lai Q."/>
            <person name="Shao Z."/>
            <person name="Qian P."/>
        </authorList>
    </citation>
    <scope>NUCLEOTIDE SEQUENCE [LARGE SCALE GENOMIC DNA]</scope>
    <source>
        <strain evidence="4 5">MCCC 1A02656</strain>
    </source>
</reference>
<dbReference type="PANTHER" id="PTHR47739">
    <property type="entry name" value="TRNA1(VAL) (ADENINE(37)-N6)-METHYLTRANSFERASE"/>
    <property type="match status" value="1"/>
</dbReference>
<dbReference type="SUPFAM" id="SSF53335">
    <property type="entry name" value="S-adenosyl-L-methionine-dependent methyltransferases"/>
    <property type="match status" value="1"/>
</dbReference>
<evidence type="ECO:0000259" key="3">
    <source>
        <dbReference type="Pfam" id="PF05175"/>
    </source>
</evidence>
<dbReference type="Gene3D" id="3.40.50.150">
    <property type="entry name" value="Vaccinia Virus protein VP39"/>
    <property type="match status" value="1"/>
</dbReference>
<organism evidence="4 5">
    <name type="scientific">Oceanibaculum pacificum</name>
    <dbReference type="NCBI Taxonomy" id="580166"/>
    <lineage>
        <taxon>Bacteria</taxon>
        <taxon>Pseudomonadati</taxon>
        <taxon>Pseudomonadota</taxon>
        <taxon>Alphaproteobacteria</taxon>
        <taxon>Rhodospirillales</taxon>
        <taxon>Oceanibaculaceae</taxon>
        <taxon>Oceanibaculum</taxon>
    </lineage>
</organism>
<dbReference type="OrthoDB" id="5489421at2"/>
<proteinExistence type="predicted"/>
<dbReference type="PANTHER" id="PTHR47739:SF1">
    <property type="entry name" value="TRNA1(VAL) (ADENINE(37)-N6)-METHYLTRANSFERASE"/>
    <property type="match status" value="1"/>
</dbReference>
<dbReference type="GO" id="GO:0008168">
    <property type="term" value="F:methyltransferase activity"/>
    <property type="evidence" value="ECO:0007669"/>
    <property type="project" value="UniProtKB-KW"/>
</dbReference>
<dbReference type="Pfam" id="PF05175">
    <property type="entry name" value="MTS"/>
    <property type="match status" value="1"/>
</dbReference>
<evidence type="ECO:0000313" key="4">
    <source>
        <dbReference type="EMBL" id="KZD04913.1"/>
    </source>
</evidence>
<keyword evidence="2" id="KW-0949">S-adenosyl-L-methionine</keyword>
<dbReference type="Proteomes" id="UP000076400">
    <property type="component" value="Unassembled WGS sequence"/>
</dbReference>
<name>A0A154VUC9_9PROT</name>
<comment type="caution">
    <text evidence="4">The sequence shown here is derived from an EMBL/GenBank/DDBJ whole genome shotgun (WGS) entry which is preliminary data.</text>
</comment>
<dbReference type="GO" id="GO:0032259">
    <property type="term" value="P:methylation"/>
    <property type="evidence" value="ECO:0007669"/>
    <property type="project" value="UniProtKB-KW"/>
</dbReference>
<gene>
    <name evidence="4" type="ORF">AUP43_11960</name>
</gene>
<keyword evidence="1 4" id="KW-0489">Methyltransferase</keyword>
<dbReference type="EMBL" id="LPXN01000133">
    <property type="protein sequence ID" value="KZD04913.1"/>
    <property type="molecule type" value="Genomic_DNA"/>
</dbReference>
<dbReference type="AlphaFoldDB" id="A0A154VUC9"/>
<dbReference type="InterPro" id="IPR007848">
    <property type="entry name" value="Small_mtfrase_dom"/>
</dbReference>
<accession>A0A154VUC9</accession>